<feature type="domain" description="SANT" evidence="4">
    <location>
        <begin position="668"/>
        <end position="714"/>
    </location>
</feature>
<dbReference type="Pfam" id="PF00249">
    <property type="entry name" value="Myb_DNA-binding"/>
    <property type="match status" value="2"/>
</dbReference>
<feature type="compositionally biased region" description="Basic and acidic residues" evidence="3">
    <location>
        <begin position="70"/>
        <end position="92"/>
    </location>
</feature>
<gene>
    <name evidence="6" type="ORF">FCM35_KLT03144</name>
</gene>
<keyword evidence="1" id="KW-0238">DNA-binding</keyword>
<dbReference type="Gene3D" id="1.20.58.1880">
    <property type="match status" value="1"/>
</dbReference>
<comment type="caution">
    <text evidence="6">The sequence shown here is derived from an EMBL/GenBank/DDBJ whole genome shotgun (WGS) entry which is preliminary data.</text>
</comment>
<feature type="compositionally biased region" description="Polar residues" evidence="3">
    <location>
        <begin position="226"/>
        <end position="235"/>
    </location>
</feature>
<evidence type="ECO:0000313" key="7">
    <source>
        <dbReference type="Proteomes" id="UP000623129"/>
    </source>
</evidence>
<feature type="coiled-coil region" evidence="2">
    <location>
        <begin position="361"/>
        <end position="395"/>
    </location>
</feature>
<keyword evidence="6" id="KW-0675">Receptor</keyword>
<proteinExistence type="predicted"/>
<dbReference type="GO" id="GO:0003677">
    <property type="term" value="F:DNA binding"/>
    <property type="evidence" value="ECO:0007669"/>
    <property type="project" value="UniProtKB-KW"/>
</dbReference>
<evidence type="ECO:0000256" key="1">
    <source>
        <dbReference type="ARBA" id="ARBA00023125"/>
    </source>
</evidence>
<evidence type="ECO:0000256" key="2">
    <source>
        <dbReference type="SAM" id="Coils"/>
    </source>
</evidence>
<dbReference type="InterPro" id="IPR017930">
    <property type="entry name" value="Myb_dom"/>
</dbReference>
<feature type="domain" description="HTH myb-type" evidence="5">
    <location>
        <begin position="858"/>
        <end position="904"/>
    </location>
</feature>
<dbReference type="InterPro" id="IPR001005">
    <property type="entry name" value="SANT/Myb"/>
</dbReference>
<dbReference type="InterPro" id="IPR017884">
    <property type="entry name" value="SANT_dom"/>
</dbReference>
<organism evidence="6 7">
    <name type="scientific">Carex littledalei</name>
    <dbReference type="NCBI Taxonomy" id="544730"/>
    <lineage>
        <taxon>Eukaryota</taxon>
        <taxon>Viridiplantae</taxon>
        <taxon>Streptophyta</taxon>
        <taxon>Embryophyta</taxon>
        <taxon>Tracheophyta</taxon>
        <taxon>Spermatophyta</taxon>
        <taxon>Magnoliopsida</taxon>
        <taxon>Liliopsida</taxon>
        <taxon>Poales</taxon>
        <taxon>Cyperaceae</taxon>
        <taxon>Cyperoideae</taxon>
        <taxon>Cariceae</taxon>
        <taxon>Carex</taxon>
        <taxon>Carex subgen. Euthyceras</taxon>
    </lineage>
</organism>
<dbReference type="OrthoDB" id="10258692at2759"/>
<accession>A0A833VR48</accession>
<protein>
    <submittedName>
        <fullName evidence="6">Nuclear receptor corepressor 2</fullName>
    </submittedName>
</protein>
<feature type="compositionally biased region" description="Basic and acidic residues" evidence="3">
    <location>
        <begin position="141"/>
        <end position="151"/>
    </location>
</feature>
<dbReference type="PANTHER" id="PTHR47340">
    <property type="entry name" value="DUPLICATED HOMEODOMAIN-LIKE SUPERFAMILY PROTEIN"/>
    <property type="match status" value="1"/>
</dbReference>
<evidence type="ECO:0000259" key="5">
    <source>
        <dbReference type="PROSITE" id="PS51294"/>
    </source>
</evidence>
<feature type="region of interest" description="Disordered" evidence="3">
    <location>
        <begin position="917"/>
        <end position="939"/>
    </location>
</feature>
<dbReference type="PANTHER" id="PTHR47340:SF1">
    <property type="entry name" value="DUPLICATED HOMEODOMAIN-LIKE SUPERFAMILY PROTEIN"/>
    <property type="match status" value="1"/>
</dbReference>
<feature type="region of interest" description="Disordered" evidence="3">
    <location>
        <begin position="222"/>
        <end position="257"/>
    </location>
</feature>
<evidence type="ECO:0000259" key="4">
    <source>
        <dbReference type="PROSITE" id="PS51293"/>
    </source>
</evidence>
<dbReference type="PROSITE" id="PS51293">
    <property type="entry name" value="SANT"/>
    <property type="match status" value="2"/>
</dbReference>
<dbReference type="SUPFAM" id="SSF46689">
    <property type="entry name" value="Homeodomain-like"/>
    <property type="match status" value="2"/>
</dbReference>
<name>A0A833VR48_9POAL</name>
<feature type="compositionally biased region" description="Basic and acidic residues" evidence="3">
    <location>
        <begin position="12"/>
        <end position="21"/>
    </location>
</feature>
<dbReference type="InterPro" id="IPR009057">
    <property type="entry name" value="Homeodomain-like_sf"/>
</dbReference>
<feature type="compositionally biased region" description="Pro residues" evidence="3">
    <location>
        <begin position="1"/>
        <end position="11"/>
    </location>
</feature>
<feature type="domain" description="SANT" evidence="4">
    <location>
        <begin position="853"/>
        <end position="904"/>
    </location>
</feature>
<keyword evidence="7" id="KW-1185">Reference proteome</keyword>
<evidence type="ECO:0000256" key="3">
    <source>
        <dbReference type="SAM" id="MobiDB-lite"/>
    </source>
</evidence>
<evidence type="ECO:0000313" key="6">
    <source>
        <dbReference type="EMBL" id="KAF3331738.1"/>
    </source>
</evidence>
<reference evidence="6" key="1">
    <citation type="submission" date="2020-01" db="EMBL/GenBank/DDBJ databases">
        <title>Genome sequence of Kobresia littledalei, the first chromosome-level genome in the family Cyperaceae.</title>
        <authorList>
            <person name="Qu G."/>
        </authorList>
    </citation>
    <scope>NUCLEOTIDE SEQUENCE</scope>
    <source>
        <strain evidence="6">C.B.Clarke</strain>
        <tissue evidence="6">Leaf</tissue>
    </source>
</reference>
<sequence>MRSEQPTPPPPWERKERKLERGGSGSGSGYGDAPLGASASATTPRWRDLRFGGPVVRDSPRGPPSGHNRIYQEDSPSRSDRLYTEDERRYGMDNRSPFRRSPILNAPSNGPARPSHDTSIVTAGRSLTAPVSTTPTTQPSSKDRTDSRDHSFVPLSWKPLKWVRPSSSAPSAKEETTLKVLVPPVKEAPVASPVTSPLVGDEIGALRKRARLGWGQGLAKYEKQKVQGSVDSSGTRSGGPGDAGSSGAVDVGVSGAGDAGISGPMTAASCPSPVTPLSATSRPPAILAEKRCTAMASTDGNTSHQNVAESDTRSCLKDLPIKLDLSINSVASLSTLLANLLQPEDACTGDSTFMNKVSMLKVDISKELEKTESEIDSLELELKSLNSEIKPLKAHQAQAPLPTEKMSEPCSQATKDYNRLITEEPVGCLEKQEGMLVDLKIEDYEGQEIGGFSDEPSTNKDNDNKDELVLVEAKGSNLIHSIVAANKDAAKLASQYIGIAPSKVDVWELVKVTCGRTDNLRIKEKLAARKRQMKFKEQVLALRFMALKQLWKEDVKLFNIKNNYTKSGKRVSLSSVPQQCSSQKPRSFVRSRLALPDDNSTLAPYTGILEYSSKVLSSSRIKKYRGHQKMPSLIIDSKEKENRRFPTKNGLIEDPVSFECDRSMINLWNPEEKEVFMEMLATFGKDFTKISSFLDHKTTADCVEFYYKNHKSESFAEVKKRLLMKKKESQLKLQQLAQSSTFLMATSRKWSRESNAAALDILGAVSMVAAYTQTTSSRGKQKVFSSKSRGNQSAVERKESVAAIVLSSIGRAVSSEAMSSCVTTSTDPTGKTSHVRPVVEEDACSEESCGGELVSADWTDEEKALFVQAYNTHGKDFLKISHRLGTRSRDQCKVFFCKAQKSLRLDFANHCEDNGDARGTLPGNGDNNGGRSDTDDGVAEMDSGICSTQSCSKAAGDMAMTSEAVAEPENENANDGTSEQKAVGALVNSETYDCFPGKQETISDGCTDLNEKPVLKEGKLGSEPVLNESENASLTCNEKESLPEIKEKISLDVMAEQSRMECAEAGSVCALHTAGTCSTCQREDVSKRSIDMLNERVSSAHSVGLLHQTGTARSRRRASIDLGAASSVISFASDSGASESLHSKPAFGTSYLSQVPLKSLPVILKENNASNRSVHFGSGPSSSCPSGSICFSGNPHGLSQTTLNFEEHLNKPYHNAPATDNPLQQYMQKNNPSVNQSNQSSHVLKGYPLQMPNHKRVKNETDLFGHVKRNEFSQPNQFFGLNASNARYSQLIEILTAQKRDDKCEFSVRPASQPVCSTENDAPCRTGDVKLFGKILTQSSSEKVCMRPPSPKPNPKESSLGMQNRPILSVPNGHSFSTPLFSRPVGVSASNHLGLDVVPVQRHGFWDGDSIQPGFPSLPESARMMAKYQDSLTGALPFYPSKDSSSSNVHANLSNYQQPHMQQLASNGGRVDGFSMTVPKRSGAEVVQQFAPSMVGPGAGLIRAGGVVSDPVVALRMLYAPNATVCSSSNGSGMEAWSDVGR</sequence>
<dbReference type="EMBL" id="SWLB01000012">
    <property type="protein sequence ID" value="KAF3331738.1"/>
    <property type="molecule type" value="Genomic_DNA"/>
</dbReference>
<dbReference type="CDD" id="cd00167">
    <property type="entry name" value="SANT"/>
    <property type="match status" value="1"/>
</dbReference>
<dbReference type="PROSITE" id="PS51294">
    <property type="entry name" value="HTH_MYB"/>
    <property type="match status" value="1"/>
</dbReference>
<feature type="compositionally biased region" description="Low complexity" evidence="3">
    <location>
        <begin position="128"/>
        <end position="140"/>
    </location>
</feature>
<feature type="region of interest" description="Disordered" evidence="3">
    <location>
        <begin position="1343"/>
        <end position="1362"/>
    </location>
</feature>
<dbReference type="Gene3D" id="1.10.10.60">
    <property type="entry name" value="Homeodomain-like"/>
    <property type="match status" value="1"/>
</dbReference>
<feature type="region of interest" description="Disordered" evidence="3">
    <location>
        <begin position="1"/>
        <end position="152"/>
    </location>
</feature>
<keyword evidence="2" id="KW-0175">Coiled coil</keyword>
<dbReference type="Proteomes" id="UP000623129">
    <property type="component" value="Unassembled WGS sequence"/>
</dbReference>
<dbReference type="SMART" id="SM00717">
    <property type="entry name" value="SANT"/>
    <property type="match status" value="2"/>
</dbReference>